<dbReference type="InterPro" id="IPR013103">
    <property type="entry name" value="RVT_2"/>
</dbReference>
<protein>
    <submittedName>
        <fullName evidence="2">Retrotransposon protein, putative, Ty1-copia subclass</fullName>
    </submittedName>
</protein>
<organism evidence="2">
    <name type="scientific">Tanacetum cinerariifolium</name>
    <name type="common">Dalmatian daisy</name>
    <name type="synonym">Chrysanthemum cinerariifolium</name>
    <dbReference type="NCBI Taxonomy" id="118510"/>
    <lineage>
        <taxon>Eukaryota</taxon>
        <taxon>Viridiplantae</taxon>
        <taxon>Streptophyta</taxon>
        <taxon>Embryophyta</taxon>
        <taxon>Tracheophyta</taxon>
        <taxon>Spermatophyta</taxon>
        <taxon>Magnoliopsida</taxon>
        <taxon>eudicotyledons</taxon>
        <taxon>Gunneridae</taxon>
        <taxon>Pentapetalae</taxon>
        <taxon>asterids</taxon>
        <taxon>campanulids</taxon>
        <taxon>Asterales</taxon>
        <taxon>Asteraceae</taxon>
        <taxon>Asteroideae</taxon>
        <taxon>Anthemideae</taxon>
        <taxon>Anthemidinae</taxon>
        <taxon>Tanacetum</taxon>
    </lineage>
</organism>
<proteinExistence type="predicted"/>
<evidence type="ECO:0000259" key="1">
    <source>
        <dbReference type="Pfam" id="PF07727"/>
    </source>
</evidence>
<dbReference type="AlphaFoldDB" id="A0A699Q715"/>
<gene>
    <name evidence="2" type="ORF">Tci_828631</name>
</gene>
<dbReference type="EMBL" id="BKCJ010970387">
    <property type="protein sequence ID" value="GFC56661.1"/>
    <property type="molecule type" value="Genomic_DNA"/>
</dbReference>
<reference evidence="2" key="1">
    <citation type="journal article" date="2019" name="Sci. Rep.">
        <title>Draft genome of Tanacetum cinerariifolium, the natural source of mosquito coil.</title>
        <authorList>
            <person name="Yamashiro T."/>
            <person name="Shiraishi A."/>
            <person name="Satake H."/>
            <person name="Nakayama K."/>
        </authorList>
    </citation>
    <scope>NUCLEOTIDE SEQUENCE</scope>
</reference>
<dbReference type="Pfam" id="PF07727">
    <property type="entry name" value="RVT_2"/>
    <property type="match status" value="1"/>
</dbReference>
<feature type="non-terminal residue" evidence="2">
    <location>
        <position position="1"/>
    </location>
</feature>
<comment type="caution">
    <text evidence="2">The sequence shown here is derived from an EMBL/GenBank/DDBJ whole genome shotgun (WGS) entry which is preliminary data.</text>
</comment>
<sequence length="164" mass="19131">THEIDYEETFSPVAKIKSIRIMLAIDAFHDYEIWQMDVKTVFLNRKLTEDVFMAQPEDFKNTKYPKRVCKLQKGIYELKQTSHSWNLCFHEKVTLFGFSKSEDESCIYVKVSESVVVFLVLYVDDILLIGNDILTLQSVKDWLGKCFTIKDLGDATYILGDLQR</sequence>
<evidence type="ECO:0000313" key="2">
    <source>
        <dbReference type="EMBL" id="GFC56661.1"/>
    </source>
</evidence>
<feature type="domain" description="Reverse transcriptase Ty1/copia-type" evidence="1">
    <location>
        <begin position="3"/>
        <end position="160"/>
    </location>
</feature>
<name>A0A699Q715_TANCI</name>
<accession>A0A699Q715</accession>